<dbReference type="PANTHER" id="PTHR46300">
    <property type="entry name" value="P450, PUTATIVE (EUROFUNG)-RELATED-RELATED"/>
    <property type="match status" value="1"/>
</dbReference>
<dbReference type="Gene3D" id="1.10.630.10">
    <property type="entry name" value="Cytochrome P450"/>
    <property type="match status" value="1"/>
</dbReference>
<gene>
    <name evidence="8" type="ORF">AG1IA_07234</name>
</gene>
<dbReference type="AlphaFoldDB" id="L8WPQ1"/>
<dbReference type="STRING" id="983506.L8WPQ1"/>
<name>L8WPQ1_THACA</name>
<dbReference type="GO" id="GO:0004497">
    <property type="term" value="F:monooxygenase activity"/>
    <property type="evidence" value="ECO:0007669"/>
    <property type="project" value="UniProtKB-KW"/>
</dbReference>
<dbReference type="HOGENOM" id="CLU_001570_20_3_1"/>
<accession>L8WPQ1</accession>
<evidence type="ECO:0000256" key="2">
    <source>
        <dbReference type="ARBA" id="ARBA00010617"/>
    </source>
</evidence>
<evidence type="ECO:0000313" key="9">
    <source>
        <dbReference type="Proteomes" id="UP000011668"/>
    </source>
</evidence>
<dbReference type="SUPFAM" id="SSF48264">
    <property type="entry name" value="Cytochrome P450"/>
    <property type="match status" value="1"/>
</dbReference>
<dbReference type="GO" id="GO:0005506">
    <property type="term" value="F:iron ion binding"/>
    <property type="evidence" value="ECO:0007669"/>
    <property type="project" value="InterPro"/>
</dbReference>
<dbReference type="Pfam" id="PF00067">
    <property type="entry name" value="p450"/>
    <property type="match status" value="1"/>
</dbReference>
<dbReference type="GO" id="GO:0020037">
    <property type="term" value="F:heme binding"/>
    <property type="evidence" value="ECO:0007669"/>
    <property type="project" value="InterPro"/>
</dbReference>
<keyword evidence="6" id="KW-0408">Iron</keyword>
<sequence>MVVNPDVQVKAQQELDSVLGHATLPKMSDKNRLPYIRNVIDEVFRLYPVLPMGEVGFNVKEVGLINLHTIRTGAITSKRERPCKECSLSHGAIGRDPCQYKDPETFDPDRFLDPQVLRPSMFGWGRR</sequence>
<evidence type="ECO:0000256" key="4">
    <source>
        <dbReference type="ARBA" id="ARBA00022723"/>
    </source>
</evidence>
<keyword evidence="9" id="KW-1185">Reference proteome</keyword>
<evidence type="ECO:0000256" key="3">
    <source>
        <dbReference type="ARBA" id="ARBA00022617"/>
    </source>
</evidence>
<comment type="similarity">
    <text evidence="2">Belongs to the cytochrome P450 family.</text>
</comment>
<dbReference type="PRINTS" id="PR00385">
    <property type="entry name" value="P450"/>
</dbReference>
<comment type="caution">
    <text evidence="8">The sequence shown here is derived from an EMBL/GenBank/DDBJ whole genome shotgun (WGS) entry which is preliminary data.</text>
</comment>
<protein>
    <submittedName>
        <fullName evidence="8">Cytochrome P450 domain-containing protein</fullName>
    </submittedName>
</protein>
<keyword evidence="7" id="KW-0503">Monooxygenase</keyword>
<reference evidence="8 9" key="1">
    <citation type="journal article" date="2013" name="Nat. Commun.">
        <title>The evolution and pathogenic mechanisms of the rice sheath blight pathogen.</title>
        <authorList>
            <person name="Zheng A."/>
            <person name="Lin R."/>
            <person name="Xu L."/>
            <person name="Qin P."/>
            <person name="Tang C."/>
            <person name="Ai P."/>
            <person name="Zhang D."/>
            <person name="Liu Y."/>
            <person name="Sun Z."/>
            <person name="Feng H."/>
            <person name="Wang Y."/>
            <person name="Chen Y."/>
            <person name="Liang X."/>
            <person name="Fu R."/>
            <person name="Li Q."/>
            <person name="Zhang J."/>
            <person name="Yu X."/>
            <person name="Xie Z."/>
            <person name="Ding L."/>
            <person name="Guan P."/>
            <person name="Tang J."/>
            <person name="Liang Y."/>
            <person name="Wang S."/>
            <person name="Deng Q."/>
            <person name="Li S."/>
            <person name="Zhu J."/>
            <person name="Wang L."/>
            <person name="Liu H."/>
            <person name="Li P."/>
        </authorList>
    </citation>
    <scope>NUCLEOTIDE SEQUENCE [LARGE SCALE GENOMIC DNA]</scope>
    <source>
        <strain evidence="9">AG-1 IA</strain>
    </source>
</reference>
<evidence type="ECO:0000256" key="6">
    <source>
        <dbReference type="ARBA" id="ARBA00023004"/>
    </source>
</evidence>
<dbReference type="Proteomes" id="UP000011668">
    <property type="component" value="Unassembled WGS sequence"/>
</dbReference>
<evidence type="ECO:0000256" key="1">
    <source>
        <dbReference type="ARBA" id="ARBA00001971"/>
    </source>
</evidence>
<evidence type="ECO:0000256" key="5">
    <source>
        <dbReference type="ARBA" id="ARBA00023002"/>
    </source>
</evidence>
<keyword evidence="5" id="KW-0560">Oxidoreductase</keyword>
<dbReference type="InterPro" id="IPR036396">
    <property type="entry name" value="Cyt_P450_sf"/>
</dbReference>
<dbReference type="PRINTS" id="PR00465">
    <property type="entry name" value="EP450IV"/>
</dbReference>
<dbReference type="PANTHER" id="PTHR46300:SF7">
    <property type="entry name" value="P450, PUTATIVE (EUROFUNG)-RELATED"/>
    <property type="match status" value="1"/>
</dbReference>
<proteinExistence type="inferred from homology"/>
<dbReference type="InterPro" id="IPR002403">
    <property type="entry name" value="Cyt_P450_E_grp-IV"/>
</dbReference>
<keyword evidence="3" id="KW-0349">Heme</keyword>
<dbReference type="EMBL" id="AFRT01002063">
    <property type="protein sequence ID" value="ELU38747.1"/>
    <property type="molecule type" value="Genomic_DNA"/>
</dbReference>
<evidence type="ECO:0000313" key="8">
    <source>
        <dbReference type="EMBL" id="ELU38747.1"/>
    </source>
</evidence>
<keyword evidence="4" id="KW-0479">Metal-binding</keyword>
<dbReference type="InterPro" id="IPR001128">
    <property type="entry name" value="Cyt_P450"/>
</dbReference>
<evidence type="ECO:0000256" key="7">
    <source>
        <dbReference type="ARBA" id="ARBA00023033"/>
    </source>
</evidence>
<comment type="cofactor">
    <cofactor evidence="1">
        <name>heme</name>
        <dbReference type="ChEBI" id="CHEBI:30413"/>
    </cofactor>
</comment>
<dbReference type="OrthoDB" id="2789670at2759"/>
<organism evidence="8 9">
    <name type="scientific">Thanatephorus cucumeris (strain AG1-IA)</name>
    <name type="common">Rice sheath blight fungus</name>
    <name type="synonym">Rhizoctonia solani</name>
    <dbReference type="NCBI Taxonomy" id="983506"/>
    <lineage>
        <taxon>Eukaryota</taxon>
        <taxon>Fungi</taxon>
        <taxon>Dikarya</taxon>
        <taxon>Basidiomycota</taxon>
        <taxon>Agaricomycotina</taxon>
        <taxon>Agaricomycetes</taxon>
        <taxon>Cantharellales</taxon>
        <taxon>Ceratobasidiaceae</taxon>
        <taxon>Rhizoctonia</taxon>
        <taxon>Rhizoctonia solani AG-1</taxon>
    </lineage>
</organism>
<dbReference type="InterPro" id="IPR050364">
    <property type="entry name" value="Cytochrome_P450_fung"/>
</dbReference>
<dbReference type="GO" id="GO:0016705">
    <property type="term" value="F:oxidoreductase activity, acting on paired donors, with incorporation or reduction of molecular oxygen"/>
    <property type="evidence" value="ECO:0007669"/>
    <property type="project" value="InterPro"/>
</dbReference>